<sequence length="65" mass="7269">MFTFIIYTRILRAANQASPFSDQLEETLTAGAKMYILQSCTSTCAPKVPTTFSDKVSCFHRSLTE</sequence>
<reference evidence="1" key="2">
    <citation type="journal article" date="2015" name="Data Brief">
        <title>Shoot transcriptome of the giant reed, Arundo donax.</title>
        <authorList>
            <person name="Barrero R.A."/>
            <person name="Guerrero F.D."/>
            <person name="Moolhuijzen P."/>
            <person name="Goolsby J.A."/>
            <person name="Tidwell J."/>
            <person name="Bellgard S.E."/>
            <person name="Bellgard M.I."/>
        </authorList>
    </citation>
    <scope>NUCLEOTIDE SEQUENCE</scope>
    <source>
        <tissue evidence="1">Shoot tissue taken approximately 20 cm above the soil surface</tissue>
    </source>
</reference>
<dbReference type="EMBL" id="GBRH01183800">
    <property type="protein sequence ID" value="JAE14096.1"/>
    <property type="molecule type" value="Transcribed_RNA"/>
</dbReference>
<organism evidence="1">
    <name type="scientific">Arundo donax</name>
    <name type="common">Giant reed</name>
    <name type="synonym">Donax arundinaceus</name>
    <dbReference type="NCBI Taxonomy" id="35708"/>
    <lineage>
        <taxon>Eukaryota</taxon>
        <taxon>Viridiplantae</taxon>
        <taxon>Streptophyta</taxon>
        <taxon>Embryophyta</taxon>
        <taxon>Tracheophyta</taxon>
        <taxon>Spermatophyta</taxon>
        <taxon>Magnoliopsida</taxon>
        <taxon>Liliopsida</taxon>
        <taxon>Poales</taxon>
        <taxon>Poaceae</taxon>
        <taxon>PACMAD clade</taxon>
        <taxon>Arundinoideae</taxon>
        <taxon>Arundineae</taxon>
        <taxon>Arundo</taxon>
    </lineage>
</organism>
<keyword evidence="1" id="KW-0378">Hydrolase</keyword>
<dbReference type="AlphaFoldDB" id="A0A0A9FUX3"/>
<reference evidence="1" key="1">
    <citation type="submission" date="2014-09" db="EMBL/GenBank/DDBJ databases">
        <authorList>
            <person name="Magalhaes I.L.F."/>
            <person name="Oliveira U."/>
            <person name="Santos F.R."/>
            <person name="Vidigal T.H.D.A."/>
            <person name="Brescovit A.D."/>
            <person name="Santos A.J."/>
        </authorList>
    </citation>
    <scope>NUCLEOTIDE SEQUENCE</scope>
    <source>
        <tissue evidence="1">Shoot tissue taken approximately 20 cm above the soil surface</tissue>
    </source>
</reference>
<accession>A0A0A9FUX3</accession>
<evidence type="ECO:0000313" key="1">
    <source>
        <dbReference type="EMBL" id="JAE14096.1"/>
    </source>
</evidence>
<protein>
    <submittedName>
        <fullName evidence="1">Alpha-galactosidase, putative / melibiase, putative / alpha-D-galactoside galactohydrolase, putative</fullName>
    </submittedName>
</protein>
<dbReference type="GO" id="GO:0016787">
    <property type="term" value="F:hydrolase activity"/>
    <property type="evidence" value="ECO:0007669"/>
    <property type="project" value="UniProtKB-KW"/>
</dbReference>
<name>A0A0A9FUX3_ARUDO</name>
<proteinExistence type="predicted"/>